<dbReference type="SUPFAM" id="SSF54197">
    <property type="entry name" value="HIT-like"/>
    <property type="match status" value="1"/>
</dbReference>
<feature type="short sequence motif" description="Histidine triad motif" evidence="1">
    <location>
        <begin position="102"/>
        <end position="106"/>
    </location>
</feature>
<proteinExistence type="predicted"/>
<dbReference type="GO" id="GO:0032259">
    <property type="term" value="P:methylation"/>
    <property type="evidence" value="ECO:0007669"/>
    <property type="project" value="UniProtKB-KW"/>
</dbReference>
<dbReference type="InterPro" id="IPR036265">
    <property type="entry name" value="HIT-like_sf"/>
</dbReference>
<dbReference type="Proteomes" id="UP001596004">
    <property type="component" value="Unassembled WGS sequence"/>
</dbReference>
<dbReference type="InterPro" id="IPR001310">
    <property type="entry name" value="Histidine_triad_HIT"/>
</dbReference>
<dbReference type="PROSITE" id="PS51084">
    <property type="entry name" value="HIT_2"/>
    <property type="match status" value="1"/>
</dbReference>
<dbReference type="Gene3D" id="3.30.428.10">
    <property type="entry name" value="HIT-like"/>
    <property type="match status" value="1"/>
</dbReference>
<dbReference type="GO" id="GO:0008168">
    <property type="term" value="F:methyltransferase activity"/>
    <property type="evidence" value="ECO:0007669"/>
    <property type="project" value="UniProtKB-KW"/>
</dbReference>
<name>A0ABV9CBZ0_9ACTN</name>
<dbReference type="PANTHER" id="PTHR46648:SF1">
    <property type="entry name" value="ADENOSINE 5'-MONOPHOSPHORAMIDASE HNT1"/>
    <property type="match status" value="1"/>
</dbReference>
<sequence>MQRMNSCPFCLIGAGDVDGALVAYRTTNVFVLPVPWQRAKNLGHCLVLPTSHVTSLHSAPRALLAELFDVVAQVTAAVREAFGAPGSMVLQNDNIPGQTLSHLHVHAIPRSPDDGFILADPAKLEIPFEVRAQQAAQLRKALTR</sequence>
<dbReference type="InterPro" id="IPR011146">
    <property type="entry name" value="HIT-like"/>
</dbReference>
<dbReference type="EMBL" id="JBHSFP010000002">
    <property type="protein sequence ID" value="MFC4530190.1"/>
    <property type="molecule type" value="Genomic_DNA"/>
</dbReference>
<keyword evidence="4" id="KW-1185">Reference proteome</keyword>
<reference evidence="4" key="1">
    <citation type="journal article" date="2019" name="Int. J. Syst. Evol. Microbiol.">
        <title>The Global Catalogue of Microorganisms (GCM) 10K type strain sequencing project: providing services to taxonomists for standard genome sequencing and annotation.</title>
        <authorList>
            <consortium name="The Broad Institute Genomics Platform"/>
            <consortium name="The Broad Institute Genome Sequencing Center for Infectious Disease"/>
            <person name="Wu L."/>
            <person name="Ma J."/>
        </authorList>
    </citation>
    <scope>NUCLEOTIDE SEQUENCE [LARGE SCALE GENOMIC DNA]</scope>
    <source>
        <strain evidence="4">CGMCC 4.7132</strain>
    </source>
</reference>
<evidence type="ECO:0000313" key="3">
    <source>
        <dbReference type="EMBL" id="MFC4530190.1"/>
    </source>
</evidence>
<dbReference type="Pfam" id="PF01230">
    <property type="entry name" value="HIT"/>
    <property type="match status" value="1"/>
</dbReference>
<keyword evidence="3" id="KW-0808">Transferase</keyword>
<evidence type="ECO:0000313" key="4">
    <source>
        <dbReference type="Proteomes" id="UP001596004"/>
    </source>
</evidence>
<feature type="domain" description="HIT" evidence="2">
    <location>
        <begin position="8"/>
        <end position="117"/>
    </location>
</feature>
<comment type="caution">
    <text evidence="3">The sequence shown here is derived from an EMBL/GenBank/DDBJ whole genome shotgun (WGS) entry which is preliminary data.</text>
</comment>
<accession>A0ABV9CBZ0</accession>
<evidence type="ECO:0000256" key="1">
    <source>
        <dbReference type="PROSITE-ProRule" id="PRU00464"/>
    </source>
</evidence>
<dbReference type="EC" id="2.1.1.-" evidence="3"/>
<organism evidence="3 4">
    <name type="scientific">Sphaerisporangium dianthi</name>
    <dbReference type="NCBI Taxonomy" id="1436120"/>
    <lineage>
        <taxon>Bacteria</taxon>
        <taxon>Bacillati</taxon>
        <taxon>Actinomycetota</taxon>
        <taxon>Actinomycetes</taxon>
        <taxon>Streptosporangiales</taxon>
        <taxon>Streptosporangiaceae</taxon>
        <taxon>Sphaerisporangium</taxon>
    </lineage>
</organism>
<keyword evidence="3" id="KW-0489">Methyltransferase</keyword>
<dbReference type="PANTHER" id="PTHR46648">
    <property type="entry name" value="HIT FAMILY PROTEIN 1"/>
    <property type="match status" value="1"/>
</dbReference>
<gene>
    <name evidence="3" type="ORF">ACFO60_05390</name>
</gene>
<protein>
    <submittedName>
        <fullName evidence="3">HIT family protein</fullName>
        <ecNumber evidence="3">2.1.1.-</ecNumber>
    </submittedName>
</protein>
<dbReference type="RefSeq" id="WP_380838087.1">
    <property type="nucleotide sequence ID" value="NZ_JBHSFP010000002.1"/>
</dbReference>
<evidence type="ECO:0000259" key="2">
    <source>
        <dbReference type="PROSITE" id="PS51084"/>
    </source>
</evidence>